<dbReference type="PANTHER" id="PTHR12083">
    <property type="entry name" value="BIFUNCTIONAL POLYNUCLEOTIDE PHOSPHATASE/KINASE"/>
    <property type="match status" value="1"/>
</dbReference>
<dbReference type="Proteomes" id="UP000002139">
    <property type="component" value="Chromosome"/>
</dbReference>
<sequence length="158" mass="17537">MGSPAVILFVGLPASGKTTFFRTHFSGTHVHVSKDNFPNAKKRDVRQARLVTEALSRGLSVVVDNTNPSPAERAPLITIARSHGARVVGYYFSSRVADSIARNALREGRARVPDVGVLDVAKRLRRPHPSEGFDELYYVTMTNDGFVQELWQEQSNEE</sequence>
<accession>A9GCR0</accession>
<dbReference type="GO" id="GO:0003690">
    <property type="term" value="F:double-stranded DNA binding"/>
    <property type="evidence" value="ECO:0007669"/>
    <property type="project" value="TreeGrafter"/>
</dbReference>
<keyword evidence="2" id="KW-1185">Reference proteome</keyword>
<gene>
    <name evidence="1" type="ordered locus">sce6061</name>
</gene>
<organism evidence="1 2">
    <name type="scientific">Sorangium cellulosum (strain So ce56)</name>
    <name type="common">Polyangium cellulosum (strain So ce56)</name>
    <dbReference type="NCBI Taxonomy" id="448385"/>
    <lineage>
        <taxon>Bacteria</taxon>
        <taxon>Pseudomonadati</taxon>
        <taxon>Myxococcota</taxon>
        <taxon>Polyangia</taxon>
        <taxon>Polyangiales</taxon>
        <taxon>Polyangiaceae</taxon>
        <taxon>Sorangium</taxon>
    </lineage>
</organism>
<protein>
    <submittedName>
        <fullName evidence="1">Kinase</fullName>
    </submittedName>
</protein>
<keyword evidence="1" id="KW-0808">Transferase</keyword>
<keyword evidence="1" id="KW-0418">Kinase</keyword>
<name>A9GCR0_SORC5</name>
<dbReference type="GO" id="GO:0046404">
    <property type="term" value="F:ATP-dependent polydeoxyribonucleotide 5'-hydroxyl-kinase activity"/>
    <property type="evidence" value="ECO:0007669"/>
    <property type="project" value="TreeGrafter"/>
</dbReference>
<reference evidence="1 2" key="1">
    <citation type="journal article" date="2007" name="Nat. Biotechnol.">
        <title>Complete genome sequence of the myxobacterium Sorangium cellulosum.</title>
        <authorList>
            <person name="Schneiker S."/>
            <person name="Perlova O."/>
            <person name="Kaiser O."/>
            <person name="Gerth K."/>
            <person name="Alici A."/>
            <person name="Altmeyer M.O."/>
            <person name="Bartels D."/>
            <person name="Bekel T."/>
            <person name="Beyer S."/>
            <person name="Bode E."/>
            <person name="Bode H.B."/>
            <person name="Bolten C.J."/>
            <person name="Choudhuri J.V."/>
            <person name="Doss S."/>
            <person name="Elnakady Y.A."/>
            <person name="Frank B."/>
            <person name="Gaigalat L."/>
            <person name="Goesmann A."/>
            <person name="Groeger C."/>
            <person name="Gross F."/>
            <person name="Jelsbak L."/>
            <person name="Jelsbak L."/>
            <person name="Kalinowski J."/>
            <person name="Kegler C."/>
            <person name="Knauber T."/>
            <person name="Konietzny S."/>
            <person name="Kopp M."/>
            <person name="Krause L."/>
            <person name="Krug D."/>
            <person name="Linke B."/>
            <person name="Mahmud T."/>
            <person name="Martinez-Arias R."/>
            <person name="McHardy A.C."/>
            <person name="Merai M."/>
            <person name="Meyer F."/>
            <person name="Mormann S."/>
            <person name="Munoz-Dorado J."/>
            <person name="Perez J."/>
            <person name="Pradella S."/>
            <person name="Rachid S."/>
            <person name="Raddatz G."/>
            <person name="Rosenau F."/>
            <person name="Rueckert C."/>
            <person name="Sasse F."/>
            <person name="Scharfe M."/>
            <person name="Schuster S.C."/>
            <person name="Suen G."/>
            <person name="Treuner-Lange A."/>
            <person name="Velicer G.J."/>
            <person name="Vorholter F.-J."/>
            <person name="Weissman K.J."/>
            <person name="Welch R.D."/>
            <person name="Wenzel S.C."/>
            <person name="Whitworth D.E."/>
            <person name="Wilhelm S."/>
            <person name="Wittmann C."/>
            <person name="Bloecker H."/>
            <person name="Puehler A."/>
            <person name="Mueller R."/>
        </authorList>
    </citation>
    <scope>NUCLEOTIDE SEQUENCE [LARGE SCALE GENOMIC DNA]</scope>
    <source>
        <strain evidence="2">So ce56</strain>
    </source>
</reference>
<dbReference type="RefSeq" id="WP_012238690.1">
    <property type="nucleotide sequence ID" value="NC_010162.1"/>
</dbReference>
<dbReference type="GO" id="GO:0046403">
    <property type="term" value="F:polynucleotide 3'-phosphatase activity"/>
    <property type="evidence" value="ECO:0007669"/>
    <property type="project" value="TreeGrafter"/>
</dbReference>
<dbReference type="GO" id="GO:0006281">
    <property type="term" value="P:DNA repair"/>
    <property type="evidence" value="ECO:0007669"/>
    <property type="project" value="TreeGrafter"/>
</dbReference>
<dbReference type="Pfam" id="PF13671">
    <property type="entry name" value="AAA_33"/>
    <property type="match status" value="1"/>
</dbReference>
<dbReference type="InterPro" id="IPR027417">
    <property type="entry name" value="P-loop_NTPase"/>
</dbReference>
<dbReference type="BioCyc" id="SCEL448385:SCE_RS31125-MONOMER"/>
<dbReference type="AlphaFoldDB" id="A9GCR0"/>
<evidence type="ECO:0000313" key="2">
    <source>
        <dbReference type="Proteomes" id="UP000002139"/>
    </source>
</evidence>
<dbReference type="Gene3D" id="3.40.50.300">
    <property type="entry name" value="P-loop containing nucleotide triphosphate hydrolases"/>
    <property type="match status" value="1"/>
</dbReference>
<dbReference type="PANTHER" id="PTHR12083:SF9">
    <property type="entry name" value="BIFUNCTIONAL POLYNUCLEOTIDE PHOSPHATASE_KINASE"/>
    <property type="match status" value="1"/>
</dbReference>
<dbReference type="HOGENOM" id="CLU_119557_0_0_7"/>
<dbReference type="OrthoDB" id="8564590at2"/>
<dbReference type="eggNOG" id="COG4639">
    <property type="taxonomic scope" value="Bacteria"/>
</dbReference>
<dbReference type="KEGG" id="scl:sce6061"/>
<dbReference type="STRING" id="448385.sce6061"/>
<dbReference type="EMBL" id="AM746676">
    <property type="protein sequence ID" value="CAN96225.1"/>
    <property type="molecule type" value="Genomic_DNA"/>
</dbReference>
<proteinExistence type="predicted"/>
<dbReference type="SUPFAM" id="SSF52540">
    <property type="entry name" value="P-loop containing nucleoside triphosphate hydrolases"/>
    <property type="match status" value="1"/>
</dbReference>
<evidence type="ECO:0000313" key="1">
    <source>
        <dbReference type="EMBL" id="CAN96225.1"/>
    </source>
</evidence>